<gene>
    <name evidence="1" type="ORF">AVDCRST_MAG39-2716</name>
</gene>
<reference evidence="1" key="1">
    <citation type="submission" date="2020-02" db="EMBL/GenBank/DDBJ databases">
        <authorList>
            <person name="Meier V. D."/>
        </authorList>
    </citation>
    <scope>NUCLEOTIDE SEQUENCE</scope>
    <source>
        <strain evidence="1">AVDCRST_MAG39</strain>
    </source>
</reference>
<protein>
    <submittedName>
        <fullName evidence="1">Uncharacterized protein</fullName>
    </submittedName>
</protein>
<organism evidence="1">
    <name type="scientific">uncultured Sphingomonadaceae bacterium</name>
    <dbReference type="NCBI Taxonomy" id="169976"/>
    <lineage>
        <taxon>Bacteria</taxon>
        <taxon>Pseudomonadati</taxon>
        <taxon>Pseudomonadota</taxon>
        <taxon>Alphaproteobacteria</taxon>
        <taxon>Sphingomonadales</taxon>
        <taxon>Sphingomonadaceae</taxon>
        <taxon>environmental samples</taxon>
    </lineage>
</organism>
<dbReference type="AlphaFoldDB" id="A0A6J4TJ80"/>
<dbReference type="EMBL" id="CADCVW010000110">
    <property type="protein sequence ID" value="CAA9523963.1"/>
    <property type="molecule type" value="Genomic_DNA"/>
</dbReference>
<name>A0A6J4TJ80_9SPHN</name>
<sequence length="40" mass="4187">MRFQAKLIGSYHATVFRPAAVLLSTTVLISAHSGAAPGFV</sequence>
<proteinExistence type="predicted"/>
<evidence type="ECO:0000313" key="1">
    <source>
        <dbReference type="EMBL" id="CAA9523963.1"/>
    </source>
</evidence>
<accession>A0A6J4TJ80</accession>